<dbReference type="AlphaFoldDB" id="A0A1A6Z6E7"/>
<protein>
    <submittedName>
        <fullName evidence="1">Uncharacterized protein</fullName>
    </submittedName>
</protein>
<dbReference type="Proteomes" id="UP000469871">
    <property type="component" value="Unassembled WGS sequence"/>
</dbReference>
<dbReference type="RefSeq" id="WP_002287693.1">
    <property type="nucleotide sequence ID" value="NZ_AP026655.1"/>
</dbReference>
<reference evidence="1 2" key="1">
    <citation type="submission" date="2019-10" db="EMBL/GenBank/DDBJ databases">
        <title>Evolutionary dynamics of vancomycin-resistant Enterococcus faecium during gastrointestinal tract colonization and bloodstream infection in immunocompromised pediatric patients.</title>
        <authorList>
            <person name="Chilambi G.S."/>
            <person name="Nordstrom H.R."/>
            <person name="Evans D.R."/>
            <person name="Ferrolino J."/>
            <person name="Hayden R.T."/>
            <person name="Maron G.M."/>
            <person name="Vo A.N."/>
            <person name="Gilmore M.S."/>
            <person name="Wolf J."/>
            <person name="Rosch J.W."/>
            <person name="Van Tyne D."/>
        </authorList>
    </citation>
    <scope>NUCLEOTIDE SEQUENCE [LARGE SCALE GENOMIC DNA]</scope>
    <source>
        <strain evidence="1 2">VRECG27</strain>
    </source>
</reference>
<organism evidence="1 2">
    <name type="scientific">Enterococcus faecium</name>
    <name type="common">Streptococcus faecium</name>
    <dbReference type="NCBI Taxonomy" id="1352"/>
    <lineage>
        <taxon>Bacteria</taxon>
        <taxon>Bacillati</taxon>
        <taxon>Bacillota</taxon>
        <taxon>Bacilli</taxon>
        <taxon>Lactobacillales</taxon>
        <taxon>Enterococcaceae</taxon>
        <taxon>Enterococcus</taxon>
    </lineage>
</organism>
<evidence type="ECO:0000313" key="1">
    <source>
        <dbReference type="EMBL" id="KAB7572158.1"/>
    </source>
</evidence>
<name>A0A1A6Z6E7_ENTFC</name>
<accession>A0A1A6Z6E7</accession>
<dbReference type="EMBL" id="WEFP01000014">
    <property type="protein sequence ID" value="KAB7572158.1"/>
    <property type="molecule type" value="Genomic_DNA"/>
</dbReference>
<gene>
    <name evidence="1" type="ORF">GBM73_17660</name>
</gene>
<comment type="caution">
    <text evidence="1">The sequence shown here is derived from an EMBL/GenBank/DDBJ whole genome shotgun (WGS) entry which is preliminary data.</text>
</comment>
<sequence>MNAIVILAEITYWYRPKKIFNDDGQLLGYQKKFLEDILQKSYKQLSKKTGLSERAIKDAIVYLEKKGIIKRVFRNIYYEKRAVTLSNVMYIVLNVHKLIEITFPTLDCEKKEYMPKIRQRGIEKKRYVSLKKGRGMYKFVYTYTKTTSQNISKTTLVMEEEDINIKRIYSKISVLYDANNEDGRKLFQVYHYLRNANVDTEDIRKIIEYLSENTQYLIAECIIKQHEACFFQRKTEEGLYDYVTYFLNGLQKRYKSQFLENVEPIDQFKKAFEIKELPEITMHNWLKGEES</sequence>
<proteinExistence type="predicted"/>
<evidence type="ECO:0000313" key="2">
    <source>
        <dbReference type="Proteomes" id="UP000469871"/>
    </source>
</evidence>